<evidence type="ECO:0000256" key="5">
    <source>
        <dbReference type="ARBA" id="ARBA00022741"/>
    </source>
</evidence>
<dbReference type="InterPro" id="IPR050629">
    <property type="entry name" value="STE20/SPS1-PAK"/>
</dbReference>
<dbReference type="PANTHER" id="PTHR48012:SF10">
    <property type="entry name" value="FI20177P1"/>
    <property type="match status" value="1"/>
</dbReference>
<dbReference type="PROSITE" id="PS00108">
    <property type="entry name" value="PROTEIN_KINASE_ST"/>
    <property type="match status" value="1"/>
</dbReference>
<keyword evidence="3 11" id="KW-0723">Serine/threonine-protein kinase</keyword>
<dbReference type="AlphaFoldDB" id="A0A9P4S7C4"/>
<keyword evidence="4" id="KW-0808">Transferase</keyword>
<dbReference type="EMBL" id="MU006104">
    <property type="protein sequence ID" value="KAF2836388.1"/>
    <property type="molecule type" value="Genomic_DNA"/>
</dbReference>
<keyword evidence="6 13" id="KW-0418">Kinase</keyword>
<evidence type="ECO:0000256" key="4">
    <source>
        <dbReference type="ARBA" id="ARBA00022679"/>
    </source>
</evidence>
<evidence type="ECO:0000256" key="11">
    <source>
        <dbReference type="RuleBase" id="RU000304"/>
    </source>
</evidence>
<sequence length="384" mass="43307">MNSLSVPSTTTGHRVRQVQAAKEWQDFVEEKATRTGSDPPPYEFLELIGKGSFGRVYKAKDRNTQNIVAVKVVEIDDQDYRERPHTKDENIKSFFKEINVLQQLKESKAKNINIIYDAFSVHSYLWLVSEYCPGGSVHTLMKPCTKGIGLEERFIIPIARELAIALKTVHEAGVLHRDVKCANILVTEDGRVQLCDFGVAAVLESNAAKRTTVLGTPHWSPPEMVSAMKNQGEKALPYGAEFDCWAFGCTVYELATGLPPNSNLDIFRLPITLRRAPPRLQGDQYSPGLRDFVAFCLELRPEDRPTAAEILAHPYITNTSEHYPTDSLTELIERYAKWEQEGGHRASLFNPFGAQAPVTGQDAQLPWTEDDEWNFSYTEQFARE</sequence>
<dbReference type="PROSITE" id="PS00107">
    <property type="entry name" value="PROTEIN_KINASE_ATP"/>
    <property type="match status" value="1"/>
</dbReference>
<evidence type="ECO:0000256" key="1">
    <source>
        <dbReference type="ARBA" id="ARBA00008874"/>
    </source>
</evidence>
<evidence type="ECO:0000256" key="10">
    <source>
        <dbReference type="PROSITE-ProRule" id="PRU10141"/>
    </source>
</evidence>
<feature type="domain" description="Protein kinase" evidence="12">
    <location>
        <begin position="42"/>
        <end position="316"/>
    </location>
</feature>
<dbReference type="SUPFAM" id="SSF56112">
    <property type="entry name" value="Protein kinase-like (PK-like)"/>
    <property type="match status" value="1"/>
</dbReference>
<comment type="catalytic activity">
    <reaction evidence="9">
        <text>L-seryl-[protein] + ATP = O-phospho-L-seryl-[protein] + ADP + H(+)</text>
        <dbReference type="Rhea" id="RHEA:17989"/>
        <dbReference type="Rhea" id="RHEA-COMP:9863"/>
        <dbReference type="Rhea" id="RHEA-COMP:11604"/>
        <dbReference type="ChEBI" id="CHEBI:15378"/>
        <dbReference type="ChEBI" id="CHEBI:29999"/>
        <dbReference type="ChEBI" id="CHEBI:30616"/>
        <dbReference type="ChEBI" id="CHEBI:83421"/>
        <dbReference type="ChEBI" id="CHEBI:456216"/>
        <dbReference type="EC" id="2.7.11.1"/>
    </reaction>
</comment>
<feature type="non-terminal residue" evidence="13">
    <location>
        <position position="384"/>
    </location>
</feature>
<dbReference type="GO" id="GO:0004674">
    <property type="term" value="F:protein serine/threonine kinase activity"/>
    <property type="evidence" value="ECO:0007669"/>
    <property type="project" value="UniProtKB-KW"/>
</dbReference>
<dbReference type="InterPro" id="IPR008271">
    <property type="entry name" value="Ser/Thr_kinase_AS"/>
</dbReference>
<keyword evidence="7 10" id="KW-0067">ATP-binding</keyword>
<dbReference type="Proteomes" id="UP000799429">
    <property type="component" value="Unassembled WGS sequence"/>
</dbReference>
<feature type="binding site" evidence="10">
    <location>
        <position position="71"/>
    </location>
    <ligand>
        <name>ATP</name>
        <dbReference type="ChEBI" id="CHEBI:30616"/>
    </ligand>
</feature>
<dbReference type="PROSITE" id="PS50011">
    <property type="entry name" value="PROTEIN_KINASE_DOM"/>
    <property type="match status" value="1"/>
</dbReference>
<evidence type="ECO:0000256" key="7">
    <source>
        <dbReference type="ARBA" id="ARBA00022840"/>
    </source>
</evidence>
<dbReference type="InterPro" id="IPR011009">
    <property type="entry name" value="Kinase-like_dom_sf"/>
</dbReference>
<gene>
    <name evidence="13" type="ORF">M501DRAFT_939909</name>
</gene>
<dbReference type="EC" id="2.7.11.1" evidence="2"/>
<dbReference type="Pfam" id="PF00069">
    <property type="entry name" value="Pkinase"/>
    <property type="match status" value="1"/>
</dbReference>
<name>A0A9P4S7C4_9PEZI</name>
<dbReference type="Gene3D" id="1.10.510.10">
    <property type="entry name" value="Transferase(Phosphotransferase) domain 1"/>
    <property type="match status" value="1"/>
</dbReference>
<comment type="caution">
    <text evidence="13">The sequence shown here is derived from an EMBL/GenBank/DDBJ whole genome shotgun (WGS) entry which is preliminary data.</text>
</comment>
<evidence type="ECO:0000313" key="14">
    <source>
        <dbReference type="Proteomes" id="UP000799429"/>
    </source>
</evidence>
<dbReference type="PANTHER" id="PTHR48012">
    <property type="entry name" value="STERILE20-LIKE KINASE, ISOFORM B-RELATED"/>
    <property type="match status" value="1"/>
</dbReference>
<evidence type="ECO:0000256" key="2">
    <source>
        <dbReference type="ARBA" id="ARBA00012513"/>
    </source>
</evidence>
<evidence type="ECO:0000256" key="8">
    <source>
        <dbReference type="ARBA" id="ARBA00047899"/>
    </source>
</evidence>
<reference evidence="13" key="1">
    <citation type="journal article" date="2020" name="Stud. Mycol.">
        <title>101 Dothideomycetes genomes: a test case for predicting lifestyles and emergence of pathogens.</title>
        <authorList>
            <person name="Haridas S."/>
            <person name="Albert R."/>
            <person name="Binder M."/>
            <person name="Bloem J."/>
            <person name="Labutti K."/>
            <person name="Salamov A."/>
            <person name="Andreopoulos B."/>
            <person name="Baker S."/>
            <person name="Barry K."/>
            <person name="Bills G."/>
            <person name="Bluhm B."/>
            <person name="Cannon C."/>
            <person name="Castanera R."/>
            <person name="Culley D."/>
            <person name="Daum C."/>
            <person name="Ezra D."/>
            <person name="Gonzalez J."/>
            <person name="Henrissat B."/>
            <person name="Kuo A."/>
            <person name="Liang C."/>
            <person name="Lipzen A."/>
            <person name="Lutzoni F."/>
            <person name="Magnuson J."/>
            <person name="Mondo S."/>
            <person name="Nolan M."/>
            <person name="Ohm R."/>
            <person name="Pangilinan J."/>
            <person name="Park H.-J."/>
            <person name="Ramirez L."/>
            <person name="Alfaro M."/>
            <person name="Sun H."/>
            <person name="Tritt A."/>
            <person name="Yoshinaga Y."/>
            <person name="Zwiers L.-H."/>
            <person name="Turgeon B."/>
            <person name="Goodwin S."/>
            <person name="Spatafora J."/>
            <person name="Crous P."/>
            <person name="Grigoriev I."/>
        </authorList>
    </citation>
    <scope>NUCLEOTIDE SEQUENCE</scope>
    <source>
        <strain evidence="13">CBS 101060</strain>
    </source>
</reference>
<comment type="similarity">
    <text evidence="1">Belongs to the protein kinase superfamily. STE Ser/Thr protein kinase family. STE20 subfamily.</text>
</comment>
<evidence type="ECO:0000256" key="3">
    <source>
        <dbReference type="ARBA" id="ARBA00022527"/>
    </source>
</evidence>
<comment type="catalytic activity">
    <reaction evidence="8">
        <text>L-threonyl-[protein] + ATP = O-phospho-L-threonyl-[protein] + ADP + H(+)</text>
        <dbReference type="Rhea" id="RHEA:46608"/>
        <dbReference type="Rhea" id="RHEA-COMP:11060"/>
        <dbReference type="Rhea" id="RHEA-COMP:11605"/>
        <dbReference type="ChEBI" id="CHEBI:15378"/>
        <dbReference type="ChEBI" id="CHEBI:30013"/>
        <dbReference type="ChEBI" id="CHEBI:30616"/>
        <dbReference type="ChEBI" id="CHEBI:61977"/>
        <dbReference type="ChEBI" id="CHEBI:456216"/>
        <dbReference type="EC" id="2.7.11.1"/>
    </reaction>
</comment>
<dbReference type="SMART" id="SM00220">
    <property type="entry name" value="S_TKc"/>
    <property type="match status" value="1"/>
</dbReference>
<dbReference type="GO" id="GO:0005737">
    <property type="term" value="C:cytoplasm"/>
    <property type="evidence" value="ECO:0007669"/>
    <property type="project" value="TreeGrafter"/>
</dbReference>
<evidence type="ECO:0000256" key="9">
    <source>
        <dbReference type="ARBA" id="ARBA00048679"/>
    </source>
</evidence>
<dbReference type="InterPro" id="IPR000719">
    <property type="entry name" value="Prot_kinase_dom"/>
</dbReference>
<dbReference type="InterPro" id="IPR017441">
    <property type="entry name" value="Protein_kinase_ATP_BS"/>
</dbReference>
<evidence type="ECO:0000259" key="12">
    <source>
        <dbReference type="PROSITE" id="PS50011"/>
    </source>
</evidence>
<accession>A0A9P4S7C4</accession>
<evidence type="ECO:0000256" key="6">
    <source>
        <dbReference type="ARBA" id="ARBA00022777"/>
    </source>
</evidence>
<protein>
    <recommendedName>
        <fullName evidence="2">non-specific serine/threonine protein kinase</fullName>
        <ecNumber evidence="2">2.7.11.1</ecNumber>
    </recommendedName>
</protein>
<organism evidence="13 14">
    <name type="scientific">Patellaria atrata CBS 101060</name>
    <dbReference type="NCBI Taxonomy" id="1346257"/>
    <lineage>
        <taxon>Eukaryota</taxon>
        <taxon>Fungi</taxon>
        <taxon>Dikarya</taxon>
        <taxon>Ascomycota</taxon>
        <taxon>Pezizomycotina</taxon>
        <taxon>Dothideomycetes</taxon>
        <taxon>Dothideomycetes incertae sedis</taxon>
        <taxon>Patellariales</taxon>
        <taxon>Patellariaceae</taxon>
        <taxon>Patellaria</taxon>
    </lineage>
</organism>
<proteinExistence type="inferred from homology"/>
<evidence type="ECO:0000313" key="13">
    <source>
        <dbReference type="EMBL" id="KAF2836388.1"/>
    </source>
</evidence>
<dbReference type="GO" id="GO:0005524">
    <property type="term" value="F:ATP binding"/>
    <property type="evidence" value="ECO:0007669"/>
    <property type="project" value="UniProtKB-UniRule"/>
</dbReference>
<dbReference type="OrthoDB" id="248923at2759"/>
<keyword evidence="14" id="KW-1185">Reference proteome</keyword>
<keyword evidence="5 10" id="KW-0547">Nucleotide-binding</keyword>